<reference evidence="5 6" key="1">
    <citation type="submission" date="2016-03" db="EMBL/GenBank/DDBJ databases">
        <title>Whole genome sequencing of Grifola frondosa 9006-11.</title>
        <authorList>
            <person name="Min B."/>
            <person name="Park H."/>
            <person name="Kim J.-G."/>
            <person name="Cho H."/>
            <person name="Oh Y.-L."/>
            <person name="Kong W.-S."/>
            <person name="Choi I.-G."/>
        </authorList>
    </citation>
    <scope>NUCLEOTIDE SEQUENCE [LARGE SCALE GENOMIC DNA]</scope>
    <source>
        <strain evidence="5 6">9006-11</strain>
    </source>
</reference>
<evidence type="ECO:0000256" key="4">
    <source>
        <dbReference type="SAM" id="MobiDB-lite"/>
    </source>
</evidence>
<dbReference type="EMBL" id="LUGG01000025">
    <property type="protein sequence ID" value="OBZ67029.1"/>
    <property type="molecule type" value="Genomic_DNA"/>
</dbReference>
<dbReference type="InterPro" id="IPR050776">
    <property type="entry name" value="Ank_Repeat/CDKN_Inhibitor"/>
</dbReference>
<evidence type="ECO:0000256" key="1">
    <source>
        <dbReference type="ARBA" id="ARBA00022737"/>
    </source>
</evidence>
<feature type="region of interest" description="Disordered" evidence="4">
    <location>
        <begin position="408"/>
        <end position="538"/>
    </location>
</feature>
<dbReference type="SUPFAM" id="SSF48403">
    <property type="entry name" value="Ankyrin repeat"/>
    <property type="match status" value="1"/>
</dbReference>
<feature type="compositionally biased region" description="Polar residues" evidence="4">
    <location>
        <begin position="200"/>
        <end position="234"/>
    </location>
</feature>
<comment type="caution">
    <text evidence="5">The sequence shown here is derived from an EMBL/GenBank/DDBJ whole genome shotgun (WGS) entry which is preliminary data.</text>
</comment>
<feature type="region of interest" description="Disordered" evidence="4">
    <location>
        <begin position="146"/>
        <end position="167"/>
    </location>
</feature>
<gene>
    <name evidence="5" type="ORF">A0H81_13023</name>
</gene>
<dbReference type="PANTHER" id="PTHR24201">
    <property type="entry name" value="ANK_REP_REGION DOMAIN-CONTAINING PROTEIN"/>
    <property type="match status" value="1"/>
</dbReference>
<dbReference type="PROSITE" id="PS50088">
    <property type="entry name" value="ANK_REPEAT"/>
    <property type="match status" value="1"/>
</dbReference>
<feature type="compositionally biased region" description="Polar residues" evidence="4">
    <location>
        <begin position="152"/>
        <end position="165"/>
    </location>
</feature>
<dbReference type="Gene3D" id="1.25.40.20">
    <property type="entry name" value="Ankyrin repeat-containing domain"/>
    <property type="match status" value="1"/>
</dbReference>
<name>A0A1C7LSZ4_GRIFR</name>
<feature type="repeat" description="ANK" evidence="3">
    <location>
        <begin position="82"/>
        <end position="114"/>
    </location>
</feature>
<proteinExistence type="predicted"/>
<evidence type="ECO:0000313" key="5">
    <source>
        <dbReference type="EMBL" id="OBZ67029.1"/>
    </source>
</evidence>
<dbReference type="Proteomes" id="UP000092993">
    <property type="component" value="Unassembled WGS sequence"/>
</dbReference>
<feature type="region of interest" description="Disordered" evidence="4">
    <location>
        <begin position="627"/>
        <end position="646"/>
    </location>
</feature>
<keyword evidence="2 3" id="KW-0040">ANK repeat</keyword>
<feature type="compositionally biased region" description="Low complexity" evidence="4">
    <location>
        <begin position="358"/>
        <end position="373"/>
    </location>
</feature>
<sequence>MPGVSRTQRAEAKYNVTLDFPNLGLHPAAASGNLGLVTYALDHGQPINSVLDEGADVNAPRLPRRYSSEKHRDTSAPIVGGSGSTPLHFAAANGHANVVLTLLLHGAHPDRADKHGVTPEMLARQNGWIACADILSQWSHNKDKDLRDRDTFTPSNPDSDATSAVQKPEWHECRVVDKKLRVKRSIDNALHMLRPALTQTTSALSQADDATTLDESFPTSPQPMITATSESPPETFSIEEFPPRRPSLPHLFEEPRSHTFHSKQSRPVGSSSRRPRSAGTDAEPPSTPQKVRGKISLLNMFKKGGHDSAGNPATPESFSSYASSSSAFTSASGSPAPDQRSTLLVPSPSKTHSSDRLSPISPEPSSITTVPPSRLRGRVFSEGTPSTPDEAERPPLAVELHRALSNERLQGGTSLGGDTKASSLHSSRSPSMRPGILRPHGRSASSGIPHTENHRTSSPSVRALRFDSSSTTASTSPRRGGLNASGSISSLRGEVPSAGPKSPLRGKTELEQLGEGQDLRSQPMQEEDYDQHPEDKGRGRRVWRAYLAGDWGGSSGTALGRVETGGKTTKGVQYLFTVLISIPSPSIPLISGFDCPFSINRLPPEEAAPSTTSSNLLGIHGIDSRVRGDSISSMSRHQHQPSPQLE</sequence>
<dbReference type="AlphaFoldDB" id="A0A1C7LSZ4"/>
<evidence type="ECO:0000256" key="3">
    <source>
        <dbReference type="PROSITE-ProRule" id="PRU00023"/>
    </source>
</evidence>
<feature type="compositionally biased region" description="Polar residues" evidence="4">
    <location>
        <begin position="630"/>
        <end position="646"/>
    </location>
</feature>
<dbReference type="InterPro" id="IPR036770">
    <property type="entry name" value="Ankyrin_rpt-contain_sf"/>
</dbReference>
<protein>
    <submittedName>
        <fullName evidence="5">Uncharacterized protein</fullName>
    </submittedName>
</protein>
<dbReference type="InterPro" id="IPR002110">
    <property type="entry name" value="Ankyrin_rpt"/>
</dbReference>
<dbReference type="OMA" id="KPEWHEC"/>
<keyword evidence="1" id="KW-0677">Repeat</keyword>
<feature type="compositionally biased region" description="Low complexity" evidence="4">
    <location>
        <begin position="422"/>
        <end position="431"/>
    </location>
</feature>
<evidence type="ECO:0000256" key="2">
    <source>
        <dbReference type="ARBA" id="ARBA00023043"/>
    </source>
</evidence>
<accession>A0A1C7LSZ4</accession>
<feature type="compositionally biased region" description="Low complexity" evidence="4">
    <location>
        <begin position="313"/>
        <end position="336"/>
    </location>
</feature>
<dbReference type="STRING" id="5627.A0A1C7LSZ4"/>
<organism evidence="5 6">
    <name type="scientific">Grifola frondosa</name>
    <name type="common">Maitake</name>
    <name type="synonym">Polyporus frondosus</name>
    <dbReference type="NCBI Taxonomy" id="5627"/>
    <lineage>
        <taxon>Eukaryota</taxon>
        <taxon>Fungi</taxon>
        <taxon>Dikarya</taxon>
        <taxon>Basidiomycota</taxon>
        <taxon>Agaricomycotina</taxon>
        <taxon>Agaricomycetes</taxon>
        <taxon>Polyporales</taxon>
        <taxon>Grifolaceae</taxon>
        <taxon>Grifola</taxon>
    </lineage>
</organism>
<keyword evidence="6" id="KW-1185">Reference proteome</keyword>
<dbReference type="Pfam" id="PF12796">
    <property type="entry name" value="Ank_2"/>
    <property type="match status" value="1"/>
</dbReference>
<dbReference type="SMART" id="SM00248">
    <property type="entry name" value="ANK"/>
    <property type="match status" value="2"/>
</dbReference>
<feature type="compositionally biased region" description="Polar residues" evidence="4">
    <location>
        <begin position="339"/>
        <end position="351"/>
    </location>
</feature>
<dbReference type="OrthoDB" id="194358at2759"/>
<feature type="region of interest" description="Disordered" evidence="4">
    <location>
        <begin position="200"/>
        <end position="394"/>
    </location>
</feature>
<dbReference type="PROSITE" id="PS50297">
    <property type="entry name" value="ANK_REP_REGION"/>
    <property type="match status" value="1"/>
</dbReference>
<evidence type="ECO:0000313" key="6">
    <source>
        <dbReference type="Proteomes" id="UP000092993"/>
    </source>
</evidence>